<dbReference type="InterPro" id="IPR023214">
    <property type="entry name" value="HAD_sf"/>
</dbReference>
<dbReference type="Gene3D" id="1.10.150.240">
    <property type="entry name" value="Putative phosphatase, domain 2"/>
    <property type="match status" value="1"/>
</dbReference>
<dbReference type="InterPro" id="IPR051600">
    <property type="entry name" value="Beta-PGM-like"/>
</dbReference>
<dbReference type="SUPFAM" id="SSF56784">
    <property type="entry name" value="HAD-like"/>
    <property type="match status" value="1"/>
</dbReference>
<comment type="similarity">
    <text evidence="2">Belongs to the HAD-like hydrolase superfamily. CbbY/CbbZ/Gph/YieH family.</text>
</comment>
<gene>
    <name evidence="5" type="ORF">NIES267_34060</name>
</gene>
<dbReference type="PRINTS" id="PR00413">
    <property type="entry name" value="HADHALOGNASE"/>
</dbReference>
<dbReference type="CDD" id="cd07505">
    <property type="entry name" value="HAD_BPGM-like"/>
    <property type="match status" value="1"/>
</dbReference>
<dbReference type="GO" id="GO:0016787">
    <property type="term" value="F:hydrolase activity"/>
    <property type="evidence" value="ECO:0007669"/>
    <property type="project" value="UniProtKB-KW"/>
</dbReference>
<keyword evidence="3" id="KW-0479">Metal-binding</keyword>
<dbReference type="InterPro" id="IPR041492">
    <property type="entry name" value="HAD_2"/>
</dbReference>
<accession>A0A1Z4LRN3</accession>
<protein>
    <submittedName>
        <fullName evidence="5">HAD family hydrolase</fullName>
    </submittedName>
</protein>
<evidence type="ECO:0000313" key="6">
    <source>
        <dbReference type="Proteomes" id="UP000218418"/>
    </source>
</evidence>
<dbReference type="PANTHER" id="PTHR46193">
    <property type="entry name" value="6-PHOSPHOGLUCONATE PHOSPHATASE"/>
    <property type="match status" value="1"/>
</dbReference>
<keyword evidence="6" id="KW-1185">Reference proteome</keyword>
<comment type="cofactor">
    <cofactor evidence="1">
        <name>Mg(2+)</name>
        <dbReference type="ChEBI" id="CHEBI:18420"/>
    </cofactor>
</comment>
<dbReference type="Gene3D" id="3.40.50.1000">
    <property type="entry name" value="HAD superfamily/HAD-like"/>
    <property type="match status" value="1"/>
</dbReference>
<keyword evidence="5" id="KW-0378">Hydrolase</keyword>
<evidence type="ECO:0000313" key="5">
    <source>
        <dbReference type="EMBL" id="BAY83912.1"/>
    </source>
</evidence>
<sequence>MIKAVLFDFNGVIINDEPIHQQLIEEILLEENLVLKPGEYQQTCLGRSDRDCLRDLLASRGRVADEDYLTKLQQKKARSYVEQIENLEELPLYSGLDDFIFKIRSSNLKLAITSGAIRKEIDLVLERAKLAEFFKIVVAADDITTSKPKPDGYLLTVERLSQEYPELNLQPSECLAIEDTLAGIQAAKAAGMKVVGVANTYPFHMLQRQSNWTVDYLNELELDRIQEFYSSNSDESEGE</sequence>
<dbReference type="SFLD" id="SFLDG01135">
    <property type="entry name" value="C1.5.6:_HAD__Beta-PGM__Phospha"/>
    <property type="match status" value="1"/>
</dbReference>
<dbReference type="InterPro" id="IPR036412">
    <property type="entry name" value="HAD-like_sf"/>
</dbReference>
<dbReference type="SFLD" id="SFLDS00003">
    <property type="entry name" value="Haloacid_Dehalogenase"/>
    <property type="match status" value="1"/>
</dbReference>
<evidence type="ECO:0000256" key="2">
    <source>
        <dbReference type="ARBA" id="ARBA00006171"/>
    </source>
</evidence>
<dbReference type="GO" id="GO:0046872">
    <property type="term" value="F:metal ion binding"/>
    <property type="evidence" value="ECO:0007669"/>
    <property type="project" value="UniProtKB-KW"/>
</dbReference>
<evidence type="ECO:0000256" key="3">
    <source>
        <dbReference type="ARBA" id="ARBA00022723"/>
    </source>
</evidence>
<evidence type="ECO:0000256" key="1">
    <source>
        <dbReference type="ARBA" id="ARBA00001946"/>
    </source>
</evidence>
<reference evidence="5 6" key="1">
    <citation type="submission" date="2017-06" db="EMBL/GenBank/DDBJ databases">
        <title>Genome sequencing of cyanobaciteial culture collection at National Institute for Environmental Studies (NIES).</title>
        <authorList>
            <person name="Hirose Y."/>
            <person name="Shimura Y."/>
            <person name="Fujisawa T."/>
            <person name="Nakamura Y."/>
            <person name="Kawachi M."/>
        </authorList>
    </citation>
    <scope>NUCLEOTIDE SEQUENCE [LARGE SCALE GENOMIC DNA]</scope>
    <source>
        <strain evidence="5 6">NIES-267</strain>
    </source>
</reference>
<dbReference type="EMBL" id="AP018227">
    <property type="protein sequence ID" value="BAY83912.1"/>
    <property type="molecule type" value="Genomic_DNA"/>
</dbReference>
<name>A0A1Z4LRN3_9CYAN</name>
<dbReference type="Pfam" id="PF13419">
    <property type="entry name" value="HAD_2"/>
    <property type="match status" value="1"/>
</dbReference>
<dbReference type="InterPro" id="IPR023198">
    <property type="entry name" value="PGP-like_dom2"/>
</dbReference>
<proteinExistence type="inferred from homology"/>
<dbReference type="Proteomes" id="UP000218418">
    <property type="component" value="Chromosome"/>
</dbReference>
<keyword evidence="4" id="KW-0460">Magnesium</keyword>
<dbReference type="InterPro" id="IPR006439">
    <property type="entry name" value="HAD-SF_hydro_IA"/>
</dbReference>
<dbReference type="NCBIfam" id="TIGR01509">
    <property type="entry name" value="HAD-SF-IA-v3"/>
    <property type="match status" value="1"/>
</dbReference>
<organism evidence="5 6">
    <name type="scientific">Calothrix parasitica NIES-267</name>
    <dbReference type="NCBI Taxonomy" id="1973488"/>
    <lineage>
        <taxon>Bacteria</taxon>
        <taxon>Bacillati</taxon>
        <taxon>Cyanobacteriota</taxon>
        <taxon>Cyanophyceae</taxon>
        <taxon>Nostocales</taxon>
        <taxon>Calotrichaceae</taxon>
        <taxon>Calothrix</taxon>
    </lineage>
</organism>
<dbReference type="OrthoDB" id="9797743at2"/>
<dbReference type="PANTHER" id="PTHR46193:SF21">
    <property type="entry name" value="SLL1138 PROTEIN"/>
    <property type="match status" value="1"/>
</dbReference>
<evidence type="ECO:0000256" key="4">
    <source>
        <dbReference type="ARBA" id="ARBA00022842"/>
    </source>
</evidence>
<dbReference type="AlphaFoldDB" id="A0A1Z4LRN3"/>
<dbReference type="SFLD" id="SFLDG01129">
    <property type="entry name" value="C1.5:_HAD__Beta-PGM__Phosphata"/>
    <property type="match status" value="1"/>
</dbReference>